<keyword evidence="9" id="KW-0106">Calcium</keyword>
<gene>
    <name evidence="15" type="ORF">HINF_LOCUS24048</name>
    <name evidence="14" type="ORF">HINF_LOCUS26180</name>
</gene>
<dbReference type="GO" id="GO:2001256">
    <property type="term" value="P:regulation of store-operated calcium entry"/>
    <property type="evidence" value="ECO:0007669"/>
    <property type="project" value="InterPro"/>
</dbReference>
<keyword evidence="12" id="KW-0472">Membrane</keyword>
<dbReference type="Pfam" id="PF06682">
    <property type="entry name" value="SARAF"/>
    <property type="match status" value="6"/>
</dbReference>
<organism evidence="14">
    <name type="scientific">Hexamita inflata</name>
    <dbReference type="NCBI Taxonomy" id="28002"/>
    <lineage>
        <taxon>Eukaryota</taxon>
        <taxon>Metamonada</taxon>
        <taxon>Diplomonadida</taxon>
        <taxon>Hexamitidae</taxon>
        <taxon>Hexamitinae</taxon>
        <taxon>Hexamita</taxon>
    </lineage>
</organism>
<keyword evidence="8" id="KW-0256">Endoplasmic reticulum</keyword>
<evidence type="ECO:0000256" key="5">
    <source>
        <dbReference type="ARBA" id="ARBA00022568"/>
    </source>
</evidence>
<evidence type="ECO:0000256" key="13">
    <source>
        <dbReference type="ARBA" id="ARBA00031116"/>
    </source>
</evidence>
<comment type="caution">
    <text evidence="14">The sequence shown here is derived from an EMBL/GenBank/DDBJ whole genome shotgun (WGS) entry which is preliminary data.</text>
</comment>
<keyword evidence="7" id="KW-0732">Signal</keyword>
<evidence type="ECO:0000256" key="8">
    <source>
        <dbReference type="ARBA" id="ARBA00022824"/>
    </source>
</evidence>
<dbReference type="Proteomes" id="UP001642409">
    <property type="component" value="Unassembled WGS sequence"/>
</dbReference>
<evidence type="ECO:0000256" key="12">
    <source>
        <dbReference type="ARBA" id="ARBA00023136"/>
    </source>
</evidence>
<evidence type="ECO:0000313" key="16">
    <source>
        <dbReference type="Proteomes" id="UP001642409"/>
    </source>
</evidence>
<comment type="subcellular location">
    <subcellularLocation>
        <location evidence="1">Endoplasmic reticulum membrane</location>
        <topology evidence="1">Single-pass type I membrane protein</topology>
    </subcellularLocation>
</comment>
<evidence type="ECO:0000256" key="9">
    <source>
        <dbReference type="ARBA" id="ARBA00022837"/>
    </source>
</evidence>
<comment type="similarity">
    <text evidence="2">Belongs to the SARAF family.</text>
</comment>
<evidence type="ECO:0000256" key="7">
    <source>
        <dbReference type="ARBA" id="ARBA00022729"/>
    </source>
</evidence>
<evidence type="ECO:0000256" key="10">
    <source>
        <dbReference type="ARBA" id="ARBA00022989"/>
    </source>
</evidence>
<proteinExistence type="inferred from homology"/>
<dbReference type="EMBL" id="CATOUU010000656">
    <property type="protein sequence ID" value="CAI9938535.1"/>
    <property type="molecule type" value="Genomic_DNA"/>
</dbReference>
<keyword evidence="10" id="KW-1133">Transmembrane helix</keyword>
<name>A0AA86PFP8_9EUKA</name>
<dbReference type="EMBL" id="CAXDID020000070">
    <property type="protein sequence ID" value="CAL6013985.1"/>
    <property type="molecule type" value="Genomic_DNA"/>
</dbReference>
<dbReference type="PANTHER" id="PTHR15929">
    <property type="entry name" value="STORE-OPERATED CALCIUM ENTRY-ASSOCIATED REGULATORY FACTOR"/>
    <property type="match status" value="1"/>
</dbReference>
<keyword evidence="11" id="KW-0406">Ion transport</keyword>
<evidence type="ECO:0000313" key="14">
    <source>
        <dbReference type="EMBL" id="CAI9938535.1"/>
    </source>
</evidence>
<reference evidence="14" key="1">
    <citation type="submission" date="2023-06" db="EMBL/GenBank/DDBJ databases">
        <authorList>
            <person name="Kurt Z."/>
        </authorList>
    </citation>
    <scope>NUCLEOTIDE SEQUENCE</scope>
</reference>
<keyword evidence="16" id="KW-1185">Reference proteome</keyword>
<keyword evidence="4" id="KW-0813">Transport</keyword>
<evidence type="ECO:0000256" key="6">
    <source>
        <dbReference type="ARBA" id="ARBA00022692"/>
    </source>
</evidence>
<dbReference type="InterPro" id="IPR009567">
    <property type="entry name" value="SARAF"/>
</dbReference>
<evidence type="ECO:0000313" key="15">
    <source>
        <dbReference type="EMBL" id="CAL6013985.1"/>
    </source>
</evidence>
<keyword evidence="5" id="KW-0109">Calcium transport</keyword>
<dbReference type="GO" id="GO:0005789">
    <property type="term" value="C:endoplasmic reticulum membrane"/>
    <property type="evidence" value="ECO:0007669"/>
    <property type="project" value="UniProtKB-SubCell"/>
</dbReference>
<dbReference type="GO" id="GO:0006816">
    <property type="term" value="P:calcium ion transport"/>
    <property type="evidence" value="ECO:0007669"/>
    <property type="project" value="UniProtKB-KW"/>
</dbReference>
<dbReference type="PANTHER" id="PTHR15929:SF0">
    <property type="entry name" value="STORE-OPERATED CALCIUM ENTRY-ASSOCIATED REGULATORY FACTOR"/>
    <property type="match status" value="1"/>
</dbReference>
<sequence length="765" mass="89018">MNVRKLVFKTNQNTRSRKDQITKQLIPRRFADSVREITCTNKNAFTNYMPKWECDTNDNDVKVVNYEINCEGWDSDDDYMIVKGSCSIKYDVVYQRKPQYKKYFDDQLYVEFLNTYNTIADFFDNGFLKKIAKFQLKPIALKNIDILVFEKNQQTTSRKGQVYEQLQAAKGNKYEPDQVTCTNQGFDGESVVWKCRTPLDKKYKFEKAHVSCEGWSGPGDQNIVPGSCLLEYKISKVQEPDSIYDKQAYTDSYQYYMPNEPVNIFQSSLLSFVSGQQITTRKSMNTNQLLPRRFADSVREITCTNKNAFTNYMPKWECDTNDNDVKVVNYEINCEGWDSDDDYMIVKGSCSIKYDVVYQRKPQYKKYFDDQLYVEFLNTYNTIADFFDNGFLKKIAKFQLKPIALKNIDILVFEKNQQTTSRKGQVYEQLQAAKGNKYEPDQVTCTNQGFDGESVVWKCRTPLDKKYKFEKAHVSCEGWSGPGDQNIVPGSCLLEYKISKVQEPDSIYDKQAYTDSYQYYMPNEPVNIFQSSLLSFVSGQQITTRKSMKTNQLLPRRFADSVREITCTNKNAFTNYMPKWECDTNDNDVKVVNYEINCEGWDSDDDYMIVKGSCSIKYDVVYQRKPQYKKYFDDSLYIEFLNTYNTIADFFDNGFLKKIAKFQLKPIALKNIDILVFEKNQQTTSRKGQVYEQLQAAKGNKYEPDQVTCTNQGFDGESVIWKCRAPLDKKYKFEKAHVSCEGWSGPGDQNIVPGSCLLEYKIGYN</sequence>
<evidence type="ECO:0000256" key="2">
    <source>
        <dbReference type="ARBA" id="ARBA00006833"/>
    </source>
</evidence>
<protein>
    <recommendedName>
        <fullName evidence="3">Store-operated calcium entry-associated regulatory factor</fullName>
    </recommendedName>
    <alternativeName>
        <fullName evidence="13">Transmembrane protein 66</fullName>
    </alternativeName>
</protein>
<reference evidence="15 16" key="2">
    <citation type="submission" date="2024-07" db="EMBL/GenBank/DDBJ databases">
        <authorList>
            <person name="Akdeniz Z."/>
        </authorList>
    </citation>
    <scope>NUCLEOTIDE SEQUENCE [LARGE SCALE GENOMIC DNA]</scope>
</reference>
<keyword evidence="6" id="KW-0812">Transmembrane</keyword>
<evidence type="ECO:0000256" key="11">
    <source>
        <dbReference type="ARBA" id="ARBA00023065"/>
    </source>
</evidence>
<evidence type="ECO:0000256" key="3">
    <source>
        <dbReference type="ARBA" id="ARBA00016584"/>
    </source>
</evidence>
<evidence type="ECO:0000256" key="4">
    <source>
        <dbReference type="ARBA" id="ARBA00022448"/>
    </source>
</evidence>
<accession>A0AA86PFP8</accession>
<evidence type="ECO:0000256" key="1">
    <source>
        <dbReference type="ARBA" id="ARBA00004115"/>
    </source>
</evidence>
<dbReference type="AlphaFoldDB" id="A0AA86PFP8"/>